<comment type="similarity">
    <text evidence="1">Belongs to the shaker potassium channel beta subunit family.</text>
</comment>
<dbReference type="GO" id="GO:0016491">
    <property type="term" value="F:oxidoreductase activity"/>
    <property type="evidence" value="ECO:0007669"/>
    <property type="project" value="UniProtKB-KW"/>
</dbReference>
<dbReference type="InterPro" id="IPR005399">
    <property type="entry name" value="K_chnl_volt-dep_bsu_KCNAB-rel"/>
</dbReference>
<reference evidence="5 6" key="1">
    <citation type="submission" date="2019-10" db="EMBL/GenBank/DDBJ databases">
        <title>Rubrobacter sp nov SCSIO 52090 isolated from a deep-sea sediment in the South China Sea.</title>
        <authorList>
            <person name="Chen R.W."/>
        </authorList>
    </citation>
    <scope>NUCLEOTIDE SEQUENCE [LARGE SCALE GENOMIC DNA]</scope>
    <source>
        <strain evidence="5 6">SCSIO 52909</strain>
    </source>
</reference>
<keyword evidence="6" id="KW-1185">Reference proteome</keyword>
<proteinExistence type="inferred from homology"/>
<evidence type="ECO:0000256" key="2">
    <source>
        <dbReference type="ARBA" id="ARBA00022857"/>
    </source>
</evidence>
<keyword evidence="2" id="KW-0521">NADP</keyword>
<organism evidence="5 6">
    <name type="scientific">Rubrobacter tropicus</name>
    <dbReference type="NCBI Taxonomy" id="2653851"/>
    <lineage>
        <taxon>Bacteria</taxon>
        <taxon>Bacillati</taxon>
        <taxon>Actinomycetota</taxon>
        <taxon>Rubrobacteria</taxon>
        <taxon>Rubrobacterales</taxon>
        <taxon>Rubrobacteraceae</taxon>
        <taxon>Rubrobacter</taxon>
    </lineage>
</organism>
<dbReference type="SUPFAM" id="SSF51430">
    <property type="entry name" value="NAD(P)-linked oxidoreductase"/>
    <property type="match status" value="1"/>
</dbReference>
<dbReference type="FunFam" id="3.20.20.100:FF:000004">
    <property type="entry name" value="Oxidoreductase, aldo/keto reductase"/>
    <property type="match status" value="1"/>
</dbReference>
<sequence>MEYRNLGRTGVRVSELCLGCMMFGGRTGEEDSFGIIDRAIDAGINFVDTANVYSTGASEEVVGKALRKNGKRDSVVLATKVHGPMGDDPNARGNHRRHIIEQCEASLRRLQVEHFDLYQIHRPDSHIPIDETLRALDDLIRAGKVRYAGTSTYAAWQLVEALWAAKELGLNRFVCEQPPYHLLDRRIERELVPFAQTYGTALIPWSPLAGGFLTGKYSRDESQSPEDSRYGLEPRRLGRNHFTDEAFDVLETVQAIAEEKGCNPGQLALAWCKDKPGVTSAIIGPRTMEQLEDNLGALEVSLDEGDHERLDAVAPPGRATVPYYDADFGPHPFRW</sequence>
<dbReference type="EMBL" id="CP045119">
    <property type="protein sequence ID" value="QIN83511.1"/>
    <property type="molecule type" value="Genomic_DNA"/>
</dbReference>
<name>A0A6G8QAL7_9ACTN</name>
<dbReference type="InterPro" id="IPR036812">
    <property type="entry name" value="NAD(P)_OxRdtase_dom_sf"/>
</dbReference>
<protein>
    <submittedName>
        <fullName evidence="5">Aldo/keto reductase</fullName>
    </submittedName>
</protein>
<gene>
    <name evidence="5" type="ORF">GBA63_13370</name>
</gene>
<dbReference type="PANTHER" id="PTHR43364">
    <property type="entry name" value="NADH-SPECIFIC METHYLGLYOXAL REDUCTASE-RELATED"/>
    <property type="match status" value="1"/>
</dbReference>
<dbReference type="PRINTS" id="PR01577">
    <property type="entry name" value="KCNABCHANNEL"/>
</dbReference>
<evidence type="ECO:0000256" key="3">
    <source>
        <dbReference type="ARBA" id="ARBA00023002"/>
    </source>
</evidence>
<evidence type="ECO:0000313" key="5">
    <source>
        <dbReference type="EMBL" id="QIN83511.1"/>
    </source>
</evidence>
<dbReference type="KEGG" id="rub:GBA63_13370"/>
<dbReference type="RefSeq" id="WP_166176871.1">
    <property type="nucleotide sequence ID" value="NZ_CP045119.1"/>
</dbReference>
<dbReference type="AlphaFoldDB" id="A0A6G8QAL7"/>
<accession>A0A6G8QAL7</accession>
<dbReference type="CDD" id="cd19087">
    <property type="entry name" value="AKR_AKR12A1_B1_C1"/>
    <property type="match status" value="1"/>
</dbReference>
<feature type="domain" description="NADP-dependent oxidoreductase" evidence="4">
    <location>
        <begin position="15"/>
        <end position="313"/>
    </location>
</feature>
<dbReference type="Gene3D" id="3.20.20.100">
    <property type="entry name" value="NADP-dependent oxidoreductase domain"/>
    <property type="match status" value="1"/>
</dbReference>
<dbReference type="PANTHER" id="PTHR43364:SF4">
    <property type="entry name" value="NAD(P)-LINKED OXIDOREDUCTASE SUPERFAMILY PROTEIN"/>
    <property type="match status" value="1"/>
</dbReference>
<evidence type="ECO:0000259" key="4">
    <source>
        <dbReference type="Pfam" id="PF00248"/>
    </source>
</evidence>
<dbReference type="Pfam" id="PF00248">
    <property type="entry name" value="Aldo_ket_red"/>
    <property type="match status" value="1"/>
</dbReference>
<dbReference type="InterPro" id="IPR023210">
    <property type="entry name" value="NADP_OxRdtase_dom"/>
</dbReference>
<evidence type="ECO:0000256" key="1">
    <source>
        <dbReference type="ARBA" id="ARBA00006515"/>
    </source>
</evidence>
<dbReference type="GO" id="GO:0005829">
    <property type="term" value="C:cytosol"/>
    <property type="evidence" value="ECO:0007669"/>
    <property type="project" value="UniProtKB-ARBA"/>
</dbReference>
<dbReference type="InterPro" id="IPR050523">
    <property type="entry name" value="AKR_Detox_Biosynth"/>
</dbReference>
<evidence type="ECO:0000313" key="6">
    <source>
        <dbReference type="Proteomes" id="UP000501452"/>
    </source>
</evidence>
<dbReference type="Proteomes" id="UP000501452">
    <property type="component" value="Chromosome"/>
</dbReference>
<keyword evidence="3" id="KW-0560">Oxidoreductase</keyword>